<feature type="compositionally biased region" description="Low complexity" evidence="1">
    <location>
        <begin position="445"/>
        <end position="462"/>
    </location>
</feature>
<feature type="region of interest" description="Disordered" evidence="1">
    <location>
        <begin position="654"/>
        <end position="748"/>
    </location>
</feature>
<feature type="region of interest" description="Disordered" evidence="1">
    <location>
        <begin position="790"/>
        <end position="884"/>
    </location>
</feature>
<keyword evidence="3" id="KW-1185">Reference proteome</keyword>
<feature type="compositionally biased region" description="Low complexity" evidence="1">
    <location>
        <begin position="530"/>
        <end position="545"/>
    </location>
</feature>
<feature type="compositionally biased region" description="Low complexity" evidence="1">
    <location>
        <begin position="48"/>
        <end position="60"/>
    </location>
</feature>
<name>Q2GY51_CHAGB</name>
<feature type="region of interest" description="Disordered" evidence="1">
    <location>
        <begin position="115"/>
        <end position="153"/>
    </location>
</feature>
<organism evidence="2 3">
    <name type="scientific">Chaetomium globosum (strain ATCC 6205 / CBS 148.51 / DSM 1962 / NBRC 6347 / NRRL 1970)</name>
    <name type="common">Soil fungus</name>
    <dbReference type="NCBI Taxonomy" id="306901"/>
    <lineage>
        <taxon>Eukaryota</taxon>
        <taxon>Fungi</taxon>
        <taxon>Dikarya</taxon>
        <taxon>Ascomycota</taxon>
        <taxon>Pezizomycotina</taxon>
        <taxon>Sordariomycetes</taxon>
        <taxon>Sordariomycetidae</taxon>
        <taxon>Sordariales</taxon>
        <taxon>Chaetomiaceae</taxon>
        <taxon>Chaetomium</taxon>
    </lineage>
</organism>
<dbReference type="GeneID" id="4393205"/>
<feature type="compositionally biased region" description="Polar residues" evidence="1">
    <location>
        <begin position="61"/>
        <end position="96"/>
    </location>
</feature>
<dbReference type="STRING" id="306901.Q2GY51"/>
<dbReference type="OMA" id="NCETASQ"/>
<dbReference type="RefSeq" id="XP_001224759.1">
    <property type="nucleotide sequence ID" value="XM_001224758.1"/>
</dbReference>
<feature type="compositionally biased region" description="Polar residues" evidence="1">
    <location>
        <begin position="194"/>
        <end position="223"/>
    </location>
</feature>
<evidence type="ECO:0000313" key="3">
    <source>
        <dbReference type="Proteomes" id="UP000001056"/>
    </source>
</evidence>
<proteinExistence type="predicted"/>
<reference evidence="3" key="1">
    <citation type="journal article" date="2015" name="Genome Announc.">
        <title>Draft genome sequence of the cellulolytic fungus Chaetomium globosum.</title>
        <authorList>
            <person name="Cuomo C.A."/>
            <person name="Untereiner W.A."/>
            <person name="Ma L.-J."/>
            <person name="Grabherr M."/>
            <person name="Birren B.W."/>
        </authorList>
    </citation>
    <scope>NUCLEOTIDE SEQUENCE [LARGE SCALE GENOMIC DNA]</scope>
    <source>
        <strain evidence="3">ATCC 6205 / CBS 148.51 / DSM 1962 / NBRC 6347 / NRRL 1970</strain>
    </source>
</reference>
<dbReference type="Proteomes" id="UP000001056">
    <property type="component" value="Unassembled WGS sequence"/>
</dbReference>
<dbReference type="OrthoDB" id="4161595at2759"/>
<feature type="compositionally biased region" description="Polar residues" evidence="1">
    <location>
        <begin position="709"/>
        <end position="734"/>
    </location>
</feature>
<evidence type="ECO:0000256" key="1">
    <source>
        <dbReference type="SAM" id="MobiDB-lite"/>
    </source>
</evidence>
<evidence type="ECO:0000313" key="2">
    <source>
        <dbReference type="EMBL" id="EAQ85850.1"/>
    </source>
</evidence>
<dbReference type="VEuPathDB" id="FungiDB:CHGG_07103"/>
<feature type="region of interest" description="Disordered" evidence="1">
    <location>
        <begin position="192"/>
        <end position="280"/>
    </location>
</feature>
<feature type="region of interest" description="Disordered" evidence="1">
    <location>
        <begin position="1"/>
        <end position="97"/>
    </location>
</feature>
<feature type="region of interest" description="Disordered" evidence="1">
    <location>
        <begin position="524"/>
        <end position="629"/>
    </location>
</feature>
<dbReference type="AlphaFoldDB" id="Q2GY51"/>
<protein>
    <submittedName>
        <fullName evidence="2">Uncharacterized protein</fullName>
    </submittedName>
</protein>
<feature type="compositionally biased region" description="Low complexity" evidence="1">
    <location>
        <begin position="23"/>
        <end position="41"/>
    </location>
</feature>
<accession>Q2GY51</accession>
<sequence length="884" mass="95588">MSGPTGFSHLLNGPEEEKADSQRNAIIPSSSASRRASISSSTNGHKYSSSQGSESSFNSSTPQLQTPSHSRNASQSTTASQSRNPPTPPSAHSLTGSFPAHLYYDNCNKMADMADNQASRPTTPDGEDHPQSYPQSHPQNHPQNHPQHHASQFASNQDAIDLTTESPSNAAMPLISRTADVAVAPATGAVPTASRFTFPSPNSLSSETASASNGSPFSSTGIATTAGPLPSTHEPGHPAAPIVIASGSENSNTIRPPNVSGPASGPSQPPIFHATPGYHPNGAPPLRLDPRLISSAVPRLYPTTAALMEELDFTRPRVCKFMEDCNITRGVDPRLPPWRKSISHIFGRNKSCTRSIPDGVWIWTCRKHYQRARYRNSREYSIMITRIIEMQILRIEAWSNRNFDSGQPENGIVADWSLVVRRRRQQEMEEEDRKRKADGEEGASEEPVSPSTSPTGGPNADPNAPPPLPSGTVPDWLLALVGMGKTAAELQSILARIASDLEVNNLNYFPDIELLPNITGEQARRKTNRAKSGNGAAAKKPAAAARNKRRRVSDEARRPEPANQGGPYAFPPNLYGAPTPSGPANPLGPPGGSYPVPSWHHYPGGHSSHHRSSSMGANQFPGGTPAAPAYASLPSLNRFGRYHQDNEYLVGQTAEPQNGYWTPDYHERQQRHQRILERQQQQEQQQQQQQQQPQQPAYGQLGGREQYPAYSSPQPGMPQNSGVRHSRTASTPVLSTPARASLGMGGPERLQDTMRALPNRAEEMYPATSHSDGLYAAPNRTNEMYGAPVQYQNQSPFGPGPGANNIRRLATGPTAHIPIRNGRTPPSTSGLPPLNSLVAGQPSHFTDGDDPSHPPEDYEPSYPPDGYDPSQGYGGYYGYPPPGR</sequence>
<dbReference type="EMBL" id="CH408033">
    <property type="protein sequence ID" value="EAQ85850.1"/>
    <property type="molecule type" value="Genomic_DNA"/>
</dbReference>
<dbReference type="InParanoid" id="Q2GY51"/>
<feature type="compositionally biased region" description="Basic and acidic residues" evidence="1">
    <location>
        <begin position="664"/>
        <end position="677"/>
    </location>
</feature>
<dbReference type="eggNOG" id="ENOG502SMWI">
    <property type="taxonomic scope" value="Eukaryota"/>
</dbReference>
<gene>
    <name evidence="2" type="ORF">CHGG_07103</name>
</gene>
<feature type="region of interest" description="Disordered" evidence="1">
    <location>
        <begin position="426"/>
        <end position="470"/>
    </location>
</feature>
<feature type="compositionally biased region" description="Low complexity" evidence="1">
    <location>
        <begin position="678"/>
        <end position="695"/>
    </location>
</feature>
<feature type="compositionally biased region" description="Pro residues" evidence="1">
    <location>
        <begin position="580"/>
        <end position="589"/>
    </location>
</feature>
<dbReference type="HOGENOM" id="CLU_340717_0_0_1"/>
<feature type="compositionally biased region" description="Low complexity" evidence="1">
    <location>
        <begin position="131"/>
        <end position="145"/>
    </location>
</feature>
<feature type="compositionally biased region" description="Basic and acidic residues" evidence="1">
    <location>
        <begin position="426"/>
        <end position="439"/>
    </location>
</feature>
<feature type="compositionally biased region" description="Basic and acidic residues" evidence="1">
    <location>
        <begin position="846"/>
        <end position="856"/>
    </location>
</feature>